<protein>
    <submittedName>
        <fullName evidence="1">Uncharacterized protein</fullName>
    </submittedName>
</protein>
<dbReference type="EMBL" id="FMXP01000005">
    <property type="protein sequence ID" value="SDB08934.1"/>
    <property type="molecule type" value="Genomic_DNA"/>
</dbReference>
<gene>
    <name evidence="1" type="ORF">SAMN02910293_00444</name>
</gene>
<reference evidence="1 2" key="1">
    <citation type="submission" date="2016-10" db="EMBL/GenBank/DDBJ databases">
        <authorList>
            <person name="de Groot N.N."/>
        </authorList>
    </citation>
    <scope>NUCLEOTIDE SEQUENCE [LARGE SCALE GENOMIC DNA]</scope>
    <source>
        <strain evidence="1 2">A-4</strain>
    </source>
</reference>
<dbReference type="AlphaFoldDB" id="A0A1G6AKI1"/>
<organism evidence="1 2">
    <name type="scientific">Streptococcus henryi</name>
    <dbReference type="NCBI Taxonomy" id="439219"/>
    <lineage>
        <taxon>Bacteria</taxon>
        <taxon>Bacillati</taxon>
        <taxon>Bacillota</taxon>
        <taxon>Bacilli</taxon>
        <taxon>Lactobacillales</taxon>
        <taxon>Streptococcaceae</taxon>
        <taxon>Streptococcus</taxon>
    </lineage>
</organism>
<dbReference type="Proteomes" id="UP000182508">
    <property type="component" value="Unassembled WGS sequence"/>
</dbReference>
<accession>A0A1G6AKI1</accession>
<dbReference type="STRING" id="439219.SAMN02910293_00444"/>
<evidence type="ECO:0000313" key="1">
    <source>
        <dbReference type="EMBL" id="SDB08934.1"/>
    </source>
</evidence>
<dbReference type="RefSeq" id="WP_074485224.1">
    <property type="nucleotide sequence ID" value="NZ_FMXP01000005.1"/>
</dbReference>
<sequence>MFEIRLDDGLITLGSELRDELIGTIDYLLGREEPTLREVYQQYFNHTSEDLIEEIQSMTDKRLTIIVNLPVDAKVSVVQHILE</sequence>
<keyword evidence="2" id="KW-1185">Reference proteome</keyword>
<name>A0A1G6AKI1_9STRE</name>
<proteinExistence type="predicted"/>
<evidence type="ECO:0000313" key="2">
    <source>
        <dbReference type="Proteomes" id="UP000182508"/>
    </source>
</evidence>